<feature type="domain" description="Amidase" evidence="1">
    <location>
        <begin position="21"/>
        <end position="197"/>
    </location>
</feature>
<dbReference type="PANTHER" id="PTHR46310:SF7">
    <property type="entry name" value="AMIDASE 1"/>
    <property type="match status" value="1"/>
</dbReference>
<evidence type="ECO:0000313" key="2">
    <source>
        <dbReference type="EMBL" id="MFC6386463.1"/>
    </source>
</evidence>
<reference evidence="3" key="1">
    <citation type="journal article" date="2019" name="Int. J. Syst. Evol. Microbiol.">
        <title>The Global Catalogue of Microorganisms (GCM) 10K type strain sequencing project: providing services to taxonomists for standard genome sequencing and annotation.</title>
        <authorList>
            <consortium name="The Broad Institute Genomics Platform"/>
            <consortium name="The Broad Institute Genome Sequencing Center for Infectious Disease"/>
            <person name="Wu L."/>
            <person name="Ma J."/>
        </authorList>
    </citation>
    <scope>NUCLEOTIDE SEQUENCE [LARGE SCALE GENOMIC DNA]</scope>
    <source>
        <strain evidence="3">CCUG 42001</strain>
    </source>
</reference>
<comment type="caution">
    <text evidence="2">The sequence shown here is derived from an EMBL/GenBank/DDBJ whole genome shotgun (WGS) entry which is preliminary data.</text>
</comment>
<organism evidence="2 3">
    <name type="scientific">Sporolactobacillus kofuensis</name>
    <dbReference type="NCBI Taxonomy" id="269672"/>
    <lineage>
        <taxon>Bacteria</taxon>
        <taxon>Bacillati</taxon>
        <taxon>Bacillota</taxon>
        <taxon>Bacilli</taxon>
        <taxon>Bacillales</taxon>
        <taxon>Sporolactobacillaceae</taxon>
        <taxon>Sporolactobacillus</taxon>
    </lineage>
</organism>
<dbReference type="Pfam" id="PF01425">
    <property type="entry name" value="Amidase"/>
    <property type="match status" value="1"/>
</dbReference>
<dbReference type="Proteomes" id="UP001596267">
    <property type="component" value="Unassembled WGS sequence"/>
</dbReference>
<gene>
    <name evidence="2" type="ORF">ACFP7A_07605</name>
</gene>
<dbReference type="Gene3D" id="3.90.1300.10">
    <property type="entry name" value="Amidase signature (AS) domain"/>
    <property type="match status" value="1"/>
</dbReference>
<protein>
    <submittedName>
        <fullName evidence="2">Amidase</fullName>
        <ecNumber evidence="2">3.5.1.4</ecNumber>
    </submittedName>
</protein>
<keyword evidence="2" id="KW-0378">Hydrolase</keyword>
<dbReference type="PANTHER" id="PTHR46310">
    <property type="entry name" value="AMIDASE 1"/>
    <property type="match status" value="1"/>
</dbReference>
<sequence>MINHNDYGAFINPSMTLSLNTSGPLSGLKFALKDVFAVKGYKNSAGNPTWLTYADEATEHADVVNQLLHHGATLVGTTVTDELMYSLKGDNKHYPPTINPKAPDSFTGGSSSGSAVSVASHQTDFSIGTDTGGSVRIPSSYCGLFGMRPSHGLISMNGVIPLAPSFDTVGWMANHADILAKVGDVLLPDQTVHAYKTIYVFQKAFDLLQDSDDIAYYHKLLQLLNDRYTLKSVDLLDNHSFHELTECFRILQGKEAWQSHGQWINQYHPDFSKDISGRFEMASKIKEDVHYHLMLQTKQNFTTEMHQLLGSDSLVIIPTTVGSAPSRESSFSSIESLRAQTMKLTCLAGLSGLPQITRPLLHTKKPLGLSFISGYNTDKQLLQFVRNVDLSGLKGI</sequence>
<dbReference type="EMBL" id="JBHSTQ010000006">
    <property type="protein sequence ID" value="MFC6386463.1"/>
    <property type="molecule type" value="Genomic_DNA"/>
</dbReference>
<name>A0ABW1WGM4_9BACL</name>
<dbReference type="InterPro" id="IPR020556">
    <property type="entry name" value="Amidase_CS"/>
</dbReference>
<dbReference type="EC" id="3.5.1.4" evidence="2"/>
<keyword evidence="3" id="KW-1185">Reference proteome</keyword>
<evidence type="ECO:0000313" key="3">
    <source>
        <dbReference type="Proteomes" id="UP001596267"/>
    </source>
</evidence>
<dbReference type="SUPFAM" id="SSF75304">
    <property type="entry name" value="Amidase signature (AS) enzymes"/>
    <property type="match status" value="1"/>
</dbReference>
<dbReference type="PROSITE" id="PS00571">
    <property type="entry name" value="AMIDASES"/>
    <property type="match status" value="1"/>
</dbReference>
<dbReference type="GO" id="GO:0004040">
    <property type="term" value="F:amidase activity"/>
    <property type="evidence" value="ECO:0007669"/>
    <property type="project" value="UniProtKB-EC"/>
</dbReference>
<proteinExistence type="predicted"/>
<dbReference type="RefSeq" id="WP_253054173.1">
    <property type="nucleotide sequence ID" value="NZ_JAMXWN010000006.1"/>
</dbReference>
<accession>A0ABW1WGM4</accession>
<dbReference type="InterPro" id="IPR023631">
    <property type="entry name" value="Amidase_dom"/>
</dbReference>
<dbReference type="NCBIfam" id="NF006169">
    <property type="entry name" value="PRK08310.1"/>
    <property type="match status" value="1"/>
</dbReference>
<evidence type="ECO:0000259" key="1">
    <source>
        <dbReference type="Pfam" id="PF01425"/>
    </source>
</evidence>
<dbReference type="InterPro" id="IPR036928">
    <property type="entry name" value="AS_sf"/>
</dbReference>